<dbReference type="GeneID" id="93712109"/>
<gene>
    <name evidence="1" type="ORF">SAMN02745910_03513</name>
</gene>
<comment type="caution">
    <text evidence="1">The sequence shown here is derived from an EMBL/GenBank/DDBJ whole genome shotgun (WGS) entry which is preliminary data.</text>
</comment>
<dbReference type="Proteomes" id="UP000182762">
    <property type="component" value="Unassembled WGS sequence"/>
</dbReference>
<evidence type="ECO:0000313" key="2">
    <source>
        <dbReference type="Proteomes" id="UP000182762"/>
    </source>
</evidence>
<dbReference type="RefSeq" id="WP_061805847.1">
    <property type="nucleotide sequence ID" value="NZ_FOXX01000009.1"/>
</dbReference>
<sequence length="105" mass="12554">MFIQYDEYELLELFQGEPVSVGDDVRAGILMYVYEDNNNFKLMFTLDVYRKVCTISITYKDYSVFDGEFLNITEIRKRERDLIIRIKGMEKVKIKFFKQLGVELL</sequence>
<dbReference type="EMBL" id="FOXX01000009">
    <property type="protein sequence ID" value="SFQ79112.1"/>
    <property type="molecule type" value="Genomic_DNA"/>
</dbReference>
<proteinExistence type="predicted"/>
<name>A0A1I6BDT0_9BACI</name>
<keyword evidence="2" id="KW-1185">Reference proteome</keyword>
<protein>
    <submittedName>
        <fullName evidence="1">Uncharacterized protein</fullName>
    </submittedName>
</protein>
<accession>A0A1I6BDT0</accession>
<organism evidence="1 2">
    <name type="scientific">Priestia endophytica DSM 13796</name>
    <dbReference type="NCBI Taxonomy" id="1121089"/>
    <lineage>
        <taxon>Bacteria</taxon>
        <taxon>Bacillati</taxon>
        <taxon>Bacillota</taxon>
        <taxon>Bacilli</taxon>
        <taxon>Bacillales</taxon>
        <taxon>Bacillaceae</taxon>
        <taxon>Priestia</taxon>
    </lineage>
</organism>
<evidence type="ECO:0000313" key="1">
    <source>
        <dbReference type="EMBL" id="SFQ79112.1"/>
    </source>
</evidence>
<reference evidence="1 2" key="1">
    <citation type="submission" date="2016-10" db="EMBL/GenBank/DDBJ databases">
        <authorList>
            <person name="Varghese N."/>
            <person name="Submissions S."/>
        </authorList>
    </citation>
    <scope>NUCLEOTIDE SEQUENCE [LARGE SCALE GENOMIC DNA]</scope>
    <source>
        <strain evidence="1 2">DSM 13796</strain>
    </source>
</reference>